<keyword evidence="1" id="KW-0479">Metal-binding</keyword>
<feature type="region of interest" description="Disordered" evidence="5">
    <location>
        <begin position="332"/>
        <end position="399"/>
    </location>
</feature>
<evidence type="ECO:0000256" key="2">
    <source>
        <dbReference type="ARBA" id="ARBA00022737"/>
    </source>
</evidence>
<dbReference type="WBParaSite" id="maker-uti_cns_0005715-snap-gene-0.3-mRNA-1">
    <property type="protein sequence ID" value="maker-uti_cns_0005715-snap-gene-0.3-mRNA-1"/>
    <property type="gene ID" value="maker-uti_cns_0005715-snap-gene-0.3"/>
</dbReference>
<dbReference type="Gene3D" id="1.10.238.10">
    <property type="entry name" value="EF-hand"/>
    <property type="match status" value="1"/>
</dbReference>
<evidence type="ECO:0000313" key="8">
    <source>
        <dbReference type="Proteomes" id="UP000095280"/>
    </source>
</evidence>
<dbReference type="InterPro" id="IPR018247">
    <property type="entry name" value="EF_Hand_1_Ca_BS"/>
</dbReference>
<dbReference type="GO" id="GO:0005509">
    <property type="term" value="F:calcium ion binding"/>
    <property type="evidence" value="ECO:0007669"/>
    <property type="project" value="InterPro"/>
</dbReference>
<dbReference type="AlphaFoldDB" id="A0A1I8HFI4"/>
<feature type="compositionally biased region" description="Low complexity" evidence="5">
    <location>
        <begin position="515"/>
        <end position="524"/>
    </location>
</feature>
<keyword evidence="6" id="KW-0472">Membrane</keyword>
<dbReference type="SUPFAM" id="SSF47473">
    <property type="entry name" value="EF-hand"/>
    <property type="match status" value="1"/>
</dbReference>
<feature type="region of interest" description="Disordered" evidence="5">
    <location>
        <begin position="490"/>
        <end position="530"/>
    </location>
</feature>
<dbReference type="InterPro" id="IPR051433">
    <property type="entry name" value="CIBP"/>
</dbReference>
<keyword evidence="4" id="KW-0460">Magnesium</keyword>
<organism evidence="8 9">
    <name type="scientific">Macrostomum lignano</name>
    <dbReference type="NCBI Taxonomy" id="282301"/>
    <lineage>
        <taxon>Eukaryota</taxon>
        <taxon>Metazoa</taxon>
        <taxon>Spiralia</taxon>
        <taxon>Lophotrochozoa</taxon>
        <taxon>Platyhelminthes</taxon>
        <taxon>Rhabditophora</taxon>
        <taxon>Macrostomorpha</taxon>
        <taxon>Macrostomida</taxon>
        <taxon>Macrostomidae</taxon>
        <taxon>Macrostomum</taxon>
    </lineage>
</organism>
<feature type="domain" description="EF-hand" evidence="7">
    <location>
        <begin position="1054"/>
        <end position="1089"/>
    </location>
</feature>
<evidence type="ECO:0000259" key="7">
    <source>
        <dbReference type="PROSITE" id="PS50222"/>
    </source>
</evidence>
<accession>A0A1I8HFI4</accession>
<name>A0A1I8HFI4_9PLAT</name>
<dbReference type="PROSITE" id="PS00018">
    <property type="entry name" value="EF_HAND_1"/>
    <property type="match status" value="1"/>
</dbReference>
<keyword evidence="2" id="KW-0677">Repeat</keyword>
<dbReference type="Proteomes" id="UP000095280">
    <property type="component" value="Unplaced"/>
</dbReference>
<feature type="compositionally biased region" description="Low complexity" evidence="5">
    <location>
        <begin position="591"/>
        <end position="604"/>
    </location>
</feature>
<evidence type="ECO:0000256" key="3">
    <source>
        <dbReference type="ARBA" id="ARBA00022837"/>
    </source>
</evidence>
<proteinExistence type="predicted"/>
<evidence type="ECO:0000256" key="1">
    <source>
        <dbReference type="ARBA" id="ARBA00022723"/>
    </source>
</evidence>
<feature type="region of interest" description="Disordered" evidence="5">
    <location>
        <begin position="591"/>
        <end position="623"/>
    </location>
</feature>
<keyword evidence="3" id="KW-0106">Calcium</keyword>
<dbReference type="PROSITE" id="PS50222">
    <property type="entry name" value="EF_HAND_2"/>
    <property type="match status" value="1"/>
</dbReference>
<feature type="region of interest" description="Disordered" evidence="5">
    <location>
        <begin position="763"/>
        <end position="788"/>
    </location>
</feature>
<reference evidence="9" key="1">
    <citation type="submission" date="2016-11" db="UniProtKB">
        <authorList>
            <consortium name="WormBaseParasite"/>
        </authorList>
    </citation>
    <scope>IDENTIFICATION</scope>
</reference>
<dbReference type="InterPro" id="IPR002048">
    <property type="entry name" value="EF_hand_dom"/>
</dbReference>
<dbReference type="InterPro" id="IPR011992">
    <property type="entry name" value="EF-hand-dom_pair"/>
</dbReference>
<keyword evidence="6" id="KW-1133">Transmembrane helix</keyword>
<evidence type="ECO:0000256" key="5">
    <source>
        <dbReference type="SAM" id="MobiDB-lite"/>
    </source>
</evidence>
<keyword evidence="8" id="KW-1185">Reference proteome</keyword>
<feature type="compositionally biased region" description="Low complexity" evidence="5">
    <location>
        <begin position="763"/>
        <end position="785"/>
    </location>
</feature>
<dbReference type="GO" id="GO:0000287">
    <property type="term" value="F:magnesium ion binding"/>
    <property type="evidence" value="ECO:0007669"/>
    <property type="project" value="TreeGrafter"/>
</dbReference>
<evidence type="ECO:0000256" key="6">
    <source>
        <dbReference type="SAM" id="Phobius"/>
    </source>
</evidence>
<evidence type="ECO:0000313" key="9">
    <source>
        <dbReference type="WBParaSite" id="maker-uti_cns_0005715-snap-gene-0.3-mRNA-1"/>
    </source>
</evidence>
<feature type="compositionally biased region" description="Basic and acidic residues" evidence="5">
    <location>
        <begin position="332"/>
        <end position="343"/>
    </location>
</feature>
<protein>
    <submittedName>
        <fullName evidence="9">EF-hand domain-containing protein</fullName>
    </submittedName>
</protein>
<feature type="compositionally biased region" description="Low complexity" evidence="5">
    <location>
        <begin position="374"/>
        <end position="386"/>
    </location>
</feature>
<sequence>VLIVIRVVIRLVATDRLARRLLAAGTSFAAFAAFAAFPAASSALLTAGRRVRRGLQVAAIVDDLRAGQTPLQHLCGEIVVAAQIVEADNVVLDFLVLDDAQSRDDADAEAPGQEGRFLDADSHEFALNVARRQRGEVAVNNAAAEGRVPVEVAHQPLASHGLVKEVALLCELGQTAVPVGQPLVPLLGLFLQLAQPALPQPLQVVLVEVLQPLDLVVETLLDHLGGADHLGLQHLLQLRVARHFLSDFFSKSTCAAMAQALAMLDCVELEVPDVVHIVEAGQHAGLVAQPRSGRAVLPVGRLLQVEAARAGPGHPGQGQLHHQVVEKVGQRVGGEHPKQEAAEVSRPGQGAVEPQAEVCSVGDGQEGGAGGGARPADAAQAEQQARPGEEAAEQGVESDAAAAIEDAKQAGEDDDGQGQVGGVGGRVRVRVAGLVEAQGAQAAEHVHEGRVELEIAVAWADVIAGRHDALHDERHPHGVVEAVVLRQAQRRLQRSPTPRRPASLKEIAAPDEQQEQQPEQAVADVGEDAVERRDRAQRVRALEVVEADVLVPAGVEHPLPYCSLCSDACTCNVSRFTRPCWRVPLPAGGDADGDAASTSASTPPRQLASFGTTLKRSGVPTAGSPRPMLSTAFLLAVCRTPENSTFRARSLAGQAAAWTASRMQSASFDCTRTCTLTNLKYCGCVGDTSTWTGESRPSRKLGTSVALKLKRICRGLCDVTSTKTVWLPRRWTGHRVRDTTPKPAYSPDMGSRQEITSRCCLATTSSGNSESASSLSTETRTAALAPPVEPSSGVACVLGRLGSCKQRGTLHQAPGEIAFIPFFRPPSVLARRVYFCQTNFLLSRSVQICFILDDRLLQKRKREQQETTQLPGNKIESCPSYQRAGLNMRATGTVGASVPRWMAISAAFFESPRLRRQGLLLRSLAARLDRTQLASLGKYSCRCVPRCSVSAENIIVLIMGNSHGAFSKEELAEYQELTYLTKREIIEVYNRFTKIDPQALKEDARNPKVEWEKILAIPELRMNPFKERIVSVFSSEPSRMSFEDFLDMMSVFSEAADKATKILAESDRDEDRKLSFAEFEHVISKAPDFVSSFRIRV</sequence>
<dbReference type="PANTHER" id="PTHR45791:SF1">
    <property type="entry name" value="CALCIUM AND INTEGRIN BINDING FAMILY MEMBER 1"/>
    <property type="match status" value="1"/>
</dbReference>
<feature type="compositionally biased region" description="Gly residues" evidence="5">
    <location>
        <begin position="364"/>
        <end position="373"/>
    </location>
</feature>
<dbReference type="PANTHER" id="PTHR45791">
    <property type="entry name" value="CALCIUM AND INTEGRIN BINDING FAMILY MEMBER 2"/>
    <property type="match status" value="1"/>
</dbReference>
<feature type="transmembrane region" description="Helical" evidence="6">
    <location>
        <begin position="21"/>
        <end position="45"/>
    </location>
</feature>
<keyword evidence="6" id="KW-0812">Transmembrane</keyword>
<evidence type="ECO:0000256" key="4">
    <source>
        <dbReference type="ARBA" id="ARBA00022842"/>
    </source>
</evidence>